<reference evidence="1 2" key="1">
    <citation type="journal article" date="2019" name="Genome Biol. Evol.">
        <title>Insights into the evolution of the New World diploid cottons (Gossypium, subgenus Houzingenia) based on genome sequencing.</title>
        <authorList>
            <person name="Grover C.E."/>
            <person name="Arick M.A. 2nd"/>
            <person name="Thrash A."/>
            <person name="Conover J.L."/>
            <person name="Sanders W.S."/>
            <person name="Peterson D.G."/>
            <person name="Frelichowski J.E."/>
            <person name="Scheffler J.A."/>
            <person name="Scheffler B.E."/>
            <person name="Wendel J.F."/>
        </authorList>
    </citation>
    <scope>NUCLEOTIDE SEQUENCE [LARGE SCALE GENOMIC DNA]</scope>
    <source>
        <strain evidence="1">57</strain>
        <tissue evidence="1">Leaf</tissue>
    </source>
</reference>
<proteinExistence type="predicted"/>
<dbReference type="EMBL" id="JABFAB010239529">
    <property type="protein sequence ID" value="MBA0671094.1"/>
    <property type="molecule type" value="Genomic_DNA"/>
</dbReference>
<comment type="caution">
    <text evidence="1">The sequence shown here is derived from an EMBL/GenBank/DDBJ whole genome shotgun (WGS) entry which is preliminary data.</text>
</comment>
<gene>
    <name evidence="1" type="ORF">Goklo_024683</name>
</gene>
<dbReference type="Proteomes" id="UP000593573">
    <property type="component" value="Unassembled WGS sequence"/>
</dbReference>
<feature type="non-terminal residue" evidence="1">
    <location>
        <position position="26"/>
    </location>
</feature>
<keyword evidence="2" id="KW-1185">Reference proteome</keyword>
<organism evidence="1 2">
    <name type="scientific">Gossypium klotzschianum</name>
    <dbReference type="NCBI Taxonomy" id="34286"/>
    <lineage>
        <taxon>Eukaryota</taxon>
        <taxon>Viridiplantae</taxon>
        <taxon>Streptophyta</taxon>
        <taxon>Embryophyta</taxon>
        <taxon>Tracheophyta</taxon>
        <taxon>Spermatophyta</taxon>
        <taxon>Magnoliopsida</taxon>
        <taxon>eudicotyledons</taxon>
        <taxon>Gunneridae</taxon>
        <taxon>Pentapetalae</taxon>
        <taxon>rosids</taxon>
        <taxon>malvids</taxon>
        <taxon>Malvales</taxon>
        <taxon>Malvaceae</taxon>
        <taxon>Malvoideae</taxon>
        <taxon>Gossypium</taxon>
    </lineage>
</organism>
<accession>A0A7J8W8W0</accession>
<evidence type="ECO:0000313" key="2">
    <source>
        <dbReference type="Proteomes" id="UP000593573"/>
    </source>
</evidence>
<protein>
    <submittedName>
        <fullName evidence="1">Uncharacterized protein</fullName>
    </submittedName>
</protein>
<sequence>MDNLRILLKIFRKEETYYLLNPDNTK</sequence>
<name>A0A7J8W8W0_9ROSI</name>
<evidence type="ECO:0000313" key="1">
    <source>
        <dbReference type="EMBL" id="MBA0671094.1"/>
    </source>
</evidence>
<dbReference type="AlphaFoldDB" id="A0A7J8W8W0"/>